<dbReference type="EMBL" id="OV725081">
    <property type="protein sequence ID" value="CAH1402507.1"/>
    <property type="molecule type" value="Genomic_DNA"/>
</dbReference>
<dbReference type="AlphaFoldDB" id="A0A9P0MU03"/>
<proteinExistence type="predicted"/>
<reference evidence="1" key="1">
    <citation type="submission" date="2022-01" db="EMBL/GenBank/DDBJ databases">
        <authorList>
            <person name="King R."/>
        </authorList>
    </citation>
    <scope>NUCLEOTIDE SEQUENCE</scope>
</reference>
<sequence length="73" mass="7648">MFGSWEGAGKTGVNGLRSLHAERHRAIPSLSGAFPLFSHFTAASTSAYSGWVAQHGRVNSSGERGIVMESGVS</sequence>
<accession>A0A9P0MU03</accession>
<keyword evidence="2" id="KW-1185">Reference proteome</keyword>
<gene>
    <name evidence="1" type="ORF">NEZAVI_LOCUS11316</name>
</gene>
<evidence type="ECO:0000313" key="2">
    <source>
        <dbReference type="Proteomes" id="UP001152798"/>
    </source>
</evidence>
<organism evidence="1 2">
    <name type="scientific">Nezara viridula</name>
    <name type="common">Southern green stink bug</name>
    <name type="synonym">Cimex viridulus</name>
    <dbReference type="NCBI Taxonomy" id="85310"/>
    <lineage>
        <taxon>Eukaryota</taxon>
        <taxon>Metazoa</taxon>
        <taxon>Ecdysozoa</taxon>
        <taxon>Arthropoda</taxon>
        <taxon>Hexapoda</taxon>
        <taxon>Insecta</taxon>
        <taxon>Pterygota</taxon>
        <taxon>Neoptera</taxon>
        <taxon>Paraneoptera</taxon>
        <taxon>Hemiptera</taxon>
        <taxon>Heteroptera</taxon>
        <taxon>Panheteroptera</taxon>
        <taxon>Pentatomomorpha</taxon>
        <taxon>Pentatomoidea</taxon>
        <taxon>Pentatomidae</taxon>
        <taxon>Pentatominae</taxon>
        <taxon>Nezara</taxon>
    </lineage>
</organism>
<dbReference type="Proteomes" id="UP001152798">
    <property type="component" value="Chromosome 5"/>
</dbReference>
<evidence type="ECO:0000313" key="1">
    <source>
        <dbReference type="EMBL" id="CAH1402507.1"/>
    </source>
</evidence>
<protein>
    <submittedName>
        <fullName evidence="1">Uncharacterized protein</fullName>
    </submittedName>
</protein>
<name>A0A9P0MU03_NEZVI</name>